<dbReference type="Pfam" id="PF24672">
    <property type="entry name" value="DUF7654"/>
    <property type="match status" value="1"/>
</dbReference>
<feature type="transmembrane region" description="Helical" evidence="1">
    <location>
        <begin position="119"/>
        <end position="137"/>
    </location>
</feature>
<gene>
    <name evidence="4" type="ORF">E7Z73_02555</name>
</gene>
<comment type="caution">
    <text evidence="4">The sequence shown here is derived from an EMBL/GenBank/DDBJ whole genome shotgun (WGS) entry which is preliminary data.</text>
</comment>
<organism evidence="4 5">
    <name type="scientific">Methanobrevibacter millerae</name>
    <dbReference type="NCBI Taxonomy" id="230361"/>
    <lineage>
        <taxon>Archaea</taxon>
        <taxon>Methanobacteriati</taxon>
        <taxon>Methanobacteriota</taxon>
        <taxon>Methanomada group</taxon>
        <taxon>Methanobacteria</taxon>
        <taxon>Methanobacteriales</taxon>
        <taxon>Methanobacteriaceae</taxon>
        <taxon>Methanobrevibacter</taxon>
    </lineage>
</organism>
<feature type="transmembrane region" description="Helical" evidence="1">
    <location>
        <begin position="144"/>
        <end position="161"/>
    </location>
</feature>
<evidence type="ECO:0000259" key="2">
    <source>
        <dbReference type="Pfam" id="PF24672"/>
    </source>
</evidence>
<feature type="transmembrane region" description="Helical" evidence="1">
    <location>
        <begin position="234"/>
        <end position="254"/>
    </location>
</feature>
<sequence>MIICIGGFLIVFYPSWQIPFAYIFVMMAIWIFLKNKNNFSYNKKDLLIIIASLAIFGIIMLHILNNSLDTIKIIMNTAYPSSDRFNGGGEWSYLFNYLASIFFPLTDVNVPLNVVENSVFIDFFPVPIILSLIVLIYQKTKDKLLYGLLALYFIFLIFYFIPLPDPIISLTLRDHMKTTRLFNVVGFISVLILIRSLASLKEIKAKKLIIIASAILSVVVVYLSTLLYHDYYHMWMIIALVIIYAITFSSIFMAHSKKGKTMFLICVILISFTAGFLVNPIDYGTDVVLENDFINQVEFIVQQDPNANWLASDIPINYLLVAGAKTVNSVNVYPDLDKWHILDPNGENEEVYNRYAHITVDFQNTTNTTFNLVTGDVFTVNFNVNDLEKLNISYISTTKDLELFNNENVTFEKVYQKDIFKIYHVRYN</sequence>
<evidence type="ECO:0000259" key="3">
    <source>
        <dbReference type="Pfam" id="PF24677"/>
    </source>
</evidence>
<accession>A0A8T3VGZ5</accession>
<feature type="transmembrane region" description="Helical" evidence="1">
    <location>
        <begin position="181"/>
        <end position="198"/>
    </location>
</feature>
<protein>
    <submittedName>
        <fullName evidence="4">Uncharacterized protein</fullName>
    </submittedName>
</protein>
<dbReference type="Pfam" id="PF24677">
    <property type="entry name" value="DUF7657"/>
    <property type="match status" value="1"/>
</dbReference>
<proteinExistence type="predicted"/>
<dbReference type="EMBL" id="SUTE01000021">
    <property type="protein sequence ID" value="MBE6504613.1"/>
    <property type="molecule type" value="Genomic_DNA"/>
</dbReference>
<feature type="domain" description="DUF7654" evidence="2">
    <location>
        <begin position="289"/>
        <end position="427"/>
    </location>
</feature>
<evidence type="ECO:0000313" key="5">
    <source>
        <dbReference type="Proteomes" id="UP000762703"/>
    </source>
</evidence>
<dbReference type="AlphaFoldDB" id="A0A8T3VGZ5"/>
<feature type="domain" description="DUF7657" evidence="3">
    <location>
        <begin position="2"/>
        <end position="198"/>
    </location>
</feature>
<feature type="transmembrane region" description="Helical" evidence="1">
    <location>
        <begin position="45"/>
        <end position="64"/>
    </location>
</feature>
<feature type="transmembrane region" description="Helical" evidence="1">
    <location>
        <begin position="210"/>
        <end position="228"/>
    </location>
</feature>
<evidence type="ECO:0000313" key="4">
    <source>
        <dbReference type="EMBL" id="MBE6504613.1"/>
    </source>
</evidence>
<dbReference type="InterPro" id="IPR056074">
    <property type="entry name" value="DUF7657"/>
</dbReference>
<dbReference type="InterPro" id="IPR056071">
    <property type="entry name" value="DUF7654"/>
</dbReference>
<feature type="transmembrane region" description="Helical" evidence="1">
    <location>
        <begin position="261"/>
        <end position="278"/>
    </location>
</feature>
<keyword evidence="1" id="KW-0812">Transmembrane</keyword>
<keyword evidence="1" id="KW-0472">Membrane</keyword>
<reference evidence="4" key="1">
    <citation type="submission" date="2019-04" db="EMBL/GenBank/DDBJ databases">
        <title>Evolution of Biomass-Degrading Anaerobic Consortia Revealed by Metagenomics.</title>
        <authorList>
            <person name="Peng X."/>
        </authorList>
    </citation>
    <scope>NUCLEOTIDE SEQUENCE</scope>
    <source>
        <strain evidence="4">SIG12</strain>
    </source>
</reference>
<keyword evidence="1" id="KW-1133">Transmembrane helix</keyword>
<evidence type="ECO:0000256" key="1">
    <source>
        <dbReference type="SAM" id="Phobius"/>
    </source>
</evidence>
<name>A0A8T3VGZ5_9EURY</name>
<dbReference type="Proteomes" id="UP000762703">
    <property type="component" value="Unassembled WGS sequence"/>
</dbReference>
<feature type="transmembrane region" description="Helical" evidence="1">
    <location>
        <begin position="16"/>
        <end position="33"/>
    </location>
</feature>